<accession>A0A1M5V3W3</accession>
<dbReference type="EMBL" id="FQXP01000004">
    <property type="protein sequence ID" value="SHH69921.1"/>
    <property type="molecule type" value="Genomic_DNA"/>
</dbReference>
<reference evidence="2 3" key="1">
    <citation type="submission" date="2016-11" db="EMBL/GenBank/DDBJ databases">
        <authorList>
            <person name="Jaros S."/>
            <person name="Januszkiewicz K."/>
            <person name="Wedrychowicz H."/>
        </authorList>
    </citation>
    <scope>NUCLEOTIDE SEQUENCE [LARGE SCALE GENOMIC DNA]</scope>
    <source>
        <strain evidence="2 3">DSM 3089</strain>
    </source>
</reference>
<gene>
    <name evidence="2" type="ORF">SAMN02745196_01090</name>
</gene>
<dbReference type="RefSeq" id="WP_072830846.1">
    <property type="nucleotide sequence ID" value="NZ_FQXP01000004.1"/>
</dbReference>
<evidence type="ECO:0000313" key="3">
    <source>
        <dbReference type="Proteomes" id="UP000184526"/>
    </source>
</evidence>
<evidence type="ECO:0000256" key="1">
    <source>
        <dbReference type="SAM" id="SignalP"/>
    </source>
</evidence>
<keyword evidence="1" id="KW-0732">Signal</keyword>
<proteinExistence type="predicted"/>
<sequence>MKNKKIKLFLSLLIAGGVSLSAISAFAATAQYGITLNATGSHGIGNVKKDSKYPALVNNVTHVDSGDRYDFWGYKIGNSITSDETNRSSAHGTGPKYAYYVNESHASALIGTNIGLGIKTGPTVYHKMFVSGTYTP</sequence>
<protein>
    <recommendedName>
        <fullName evidence="4">Bacteriocin (Lactococcin_972)</fullName>
    </recommendedName>
</protein>
<name>A0A1M5V3W3_9CLOT</name>
<keyword evidence="3" id="KW-1185">Reference proteome</keyword>
<dbReference type="Proteomes" id="UP000184526">
    <property type="component" value="Unassembled WGS sequence"/>
</dbReference>
<feature type="signal peptide" evidence="1">
    <location>
        <begin position="1"/>
        <end position="27"/>
    </location>
</feature>
<dbReference type="STRING" id="1121306.SAMN02745196_01090"/>
<organism evidence="2 3">
    <name type="scientific">Clostridium collagenovorans DSM 3089</name>
    <dbReference type="NCBI Taxonomy" id="1121306"/>
    <lineage>
        <taxon>Bacteria</taxon>
        <taxon>Bacillati</taxon>
        <taxon>Bacillota</taxon>
        <taxon>Clostridia</taxon>
        <taxon>Eubacteriales</taxon>
        <taxon>Clostridiaceae</taxon>
        <taxon>Clostridium</taxon>
    </lineage>
</organism>
<feature type="chain" id="PRO_5012364261" description="Bacteriocin (Lactococcin_972)" evidence="1">
    <location>
        <begin position="28"/>
        <end position="136"/>
    </location>
</feature>
<evidence type="ECO:0000313" key="2">
    <source>
        <dbReference type="EMBL" id="SHH69921.1"/>
    </source>
</evidence>
<dbReference type="AlphaFoldDB" id="A0A1M5V3W3"/>
<evidence type="ECO:0008006" key="4">
    <source>
        <dbReference type="Google" id="ProtNLM"/>
    </source>
</evidence>